<organism evidence="1 2">
    <name type="scientific">Plesiocystis pacifica SIR-1</name>
    <dbReference type="NCBI Taxonomy" id="391625"/>
    <lineage>
        <taxon>Bacteria</taxon>
        <taxon>Pseudomonadati</taxon>
        <taxon>Myxococcota</taxon>
        <taxon>Polyangia</taxon>
        <taxon>Nannocystales</taxon>
        <taxon>Nannocystaceae</taxon>
        <taxon>Plesiocystis</taxon>
    </lineage>
</organism>
<evidence type="ECO:0000313" key="2">
    <source>
        <dbReference type="Proteomes" id="UP000005801"/>
    </source>
</evidence>
<protein>
    <submittedName>
        <fullName evidence="1">Uncharacterized protein</fullName>
    </submittedName>
</protein>
<sequence length="76" mass="8447">MTHEDKEYTYLSFHLTTKALEDECRLHLEEMGIECVQDGGPYQAYGIVEASTDYAGFEACHEAIRSVVMGAPPSGF</sequence>
<dbReference type="STRING" id="391625.PPSIR1_41424"/>
<name>A6GDH3_9BACT</name>
<dbReference type="Proteomes" id="UP000005801">
    <property type="component" value="Unassembled WGS sequence"/>
</dbReference>
<comment type="caution">
    <text evidence="1">The sequence shown here is derived from an EMBL/GenBank/DDBJ whole genome shotgun (WGS) entry which is preliminary data.</text>
</comment>
<gene>
    <name evidence="1" type="ORF">PPSIR1_41424</name>
</gene>
<dbReference type="AlphaFoldDB" id="A6GDH3"/>
<reference evidence="1 2" key="1">
    <citation type="submission" date="2007-06" db="EMBL/GenBank/DDBJ databases">
        <authorList>
            <person name="Shimkets L."/>
            <person name="Ferriera S."/>
            <person name="Johnson J."/>
            <person name="Kravitz S."/>
            <person name="Beeson K."/>
            <person name="Sutton G."/>
            <person name="Rogers Y.-H."/>
            <person name="Friedman R."/>
            <person name="Frazier M."/>
            <person name="Venter J.C."/>
        </authorList>
    </citation>
    <scope>NUCLEOTIDE SEQUENCE [LARGE SCALE GENOMIC DNA]</scope>
    <source>
        <strain evidence="1 2">SIR-1</strain>
    </source>
</reference>
<keyword evidence="2" id="KW-1185">Reference proteome</keyword>
<accession>A6GDH3</accession>
<proteinExistence type="predicted"/>
<evidence type="ECO:0000313" key="1">
    <source>
        <dbReference type="EMBL" id="EDM76085.1"/>
    </source>
</evidence>
<dbReference type="EMBL" id="ABCS01000073">
    <property type="protein sequence ID" value="EDM76085.1"/>
    <property type="molecule type" value="Genomic_DNA"/>
</dbReference>